<accession>A0A6P8ZIG6</accession>
<dbReference type="Gene3D" id="1.20.1280.50">
    <property type="match status" value="1"/>
</dbReference>
<feature type="domain" description="F-box" evidence="2">
    <location>
        <begin position="62"/>
        <end position="115"/>
    </location>
</feature>
<sequence>MDEKGSGSCQSSFQGLQEKNDKWPASKRRKSDVSSTSQDMLQDPQGVLDCEGNIEENLESDPLTVNDLFDELLQKIFSHFSALDLYGTIAKVCVRWERIAKDPCTLNKTQLFLDDKDQTLYMEVLKEAPCIGEVYILPSYPPDAMNYLIRGPTVRKLVIIAESEWYRNWPTPADLIALLAHNKLTLQHLSMQVDRELIQSHKSKDSTDGVSFQSLIAGMKRLSHLHLVGEYWRDWDEWDLSLEHPHLRTLKIDSLSFISDECPFIRDLIMLCKPTLRVLCLPCQLPDDASSLLNAGVFQGSLVEELMVSTGCLRVVSQMPHLKILAVSDNGKEDGDLKWFKQTPMLSGVWKLTLQSLMETEGERQGFVWHLLSKFNNVREFWGLESCIEEETFNMFLRNNAFLAEMHFFDFAGFDNPNQVKLVENFLPNLSLLDVSLTQVSEEMYSTLDSFNKRKPNLKIVLGDDLETEVIRPFTEGL</sequence>
<dbReference type="AlphaFoldDB" id="A0A6P8ZIG6"/>
<proteinExistence type="predicted"/>
<dbReference type="InterPro" id="IPR036047">
    <property type="entry name" value="F-box-like_dom_sf"/>
</dbReference>
<feature type="compositionally biased region" description="Polar residues" evidence="1">
    <location>
        <begin position="7"/>
        <end position="17"/>
    </location>
</feature>
<dbReference type="RefSeq" id="XP_034233569.1">
    <property type="nucleotide sequence ID" value="XM_034377678.1"/>
</dbReference>
<dbReference type="RefSeq" id="XP_034233567.1">
    <property type="nucleotide sequence ID" value="XM_034377676.1"/>
</dbReference>
<dbReference type="Gene3D" id="3.80.10.10">
    <property type="entry name" value="Ribonuclease Inhibitor"/>
    <property type="match status" value="1"/>
</dbReference>
<organism evidence="6">
    <name type="scientific">Thrips palmi</name>
    <name type="common">Melon thrips</name>
    <dbReference type="NCBI Taxonomy" id="161013"/>
    <lineage>
        <taxon>Eukaryota</taxon>
        <taxon>Metazoa</taxon>
        <taxon>Ecdysozoa</taxon>
        <taxon>Arthropoda</taxon>
        <taxon>Hexapoda</taxon>
        <taxon>Insecta</taxon>
        <taxon>Pterygota</taxon>
        <taxon>Neoptera</taxon>
        <taxon>Paraneoptera</taxon>
        <taxon>Thysanoptera</taxon>
        <taxon>Terebrantia</taxon>
        <taxon>Thripoidea</taxon>
        <taxon>Thripidae</taxon>
        <taxon>Thrips</taxon>
    </lineage>
</organism>
<dbReference type="GeneID" id="117640799"/>
<dbReference type="SUPFAM" id="SSF52047">
    <property type="entry name" value="RNI-like"/>
    <property type="match status" value="1"/>
</dbReference>
<dbReference type="Pfam" id="PF00646">
    <property type="entry name" value="F-box"/>
    <property type="match status" value="1"/>
</dbReference>
<evidence type="ECO:0000313" key="4">
    <source>
        <dbReference type="RefSeq" id="XP_034233567.1"/>
    </source>
</evidence>
<dbReference type="OrthoDB" id="8186450at2759"/>
<gene>
    <name evidence="4 5 6" type="primary">LOC117640799</name>
</gene>
<dbReference type="PROSITE" id="PS50181">
    <property type="entry name" value="FBOX"/>
    <property type="match status" value="1"/>
</dbReference>
<protein>
    <submittedName>
        <fullName evidence="4 5">Uncharacterized protein LOC117640799 isoform X1</fullName>
    </submittedName>
</protein>
<dbReference type="KEGG" id="tpal:117640799"/>
<dbReference type="Proteomes" id="UP000515158">
    <property type="component" value="Unplaced"/>
</dbReference>
<name>A0A6P8ZIG6_THRPL</name>
<evidence type="ECO:0000256" key="1">
    <source>
        <dbReference type="SAM" id="MobiDB-lite"/>
    </source>
</evidence>
<reference evidence="4 5" key="1">
    <citation type="submission" date="2025-04" db="UniProtKB">
        <authorList>
            <consortium name="RefSeq"/>
        </authorList>
    </citation>
    <scope>IDENTIFICATION</scope>
    <source>
        <tissue evidence="4 5">Total insect</tissue>
    </source>
</reference>
<evidence type="ECO:0000313" key="5">
    <source>
        <dbReference type="RefSeq" id="XP_034233568.1"/>
    </source>
</evidence>
<dbReference type="InterPro" id="IPR032675">
    <property type="entry name" value="LRR_dom_sf"/>
</dbReference>
<dbReference type="InterPro" id="IPR001810">
    <property type="entry name" value="F-box_dom"/>
</dbReference>
<keyword evidence="3" id="KW-1185">Reference proteome</keyword>
<evidence type="ECO:0000313" key="3">
    <source>
        <dbReference type="Proteomes" id="UP000515158"/>
    </source>
</evidence>
<evidence type="ECO:0000259" key="2">
    <source>
        <dbReference type="PROSITE" id="PS50181"/>
    </source>
</evidence>
<evidence type="ECO:0000313" key="6">
    <source>
        <dbReference type="RefSeq" id="XP_034233569.1"/>
    </source>
</evidence>
<dbReference type="SUPFAM" id="SSF81383">
    <property type="entry name" value="F-box domain"/>
    <property type="match status" value="1"/>
</dbReference>
<dbReference type="RefSeq" id="XP_034233568.1">
    <property type="nucleotide sequence ID" value="XM_034377677.1"/>
</dbReference>
<feature type="region of interest" description="Disordered" evidence="1">
    <location>
        <begin position="1"/>
        <end position="45"/>
    </location>
</feature>